<dbReference type="AlphaFoldDB" id="A0A7G9R7X1"/>
<dbReference type="EMBL" id="CP060713">
    <property type="protein sequence ID" value="QNN51696.1"/>
    <property type="molecule type" value="Genomic_DNA"/>
</dbReference>
<proteinExistence type="predicted"/>
<protein>
    <submittedName>
        <fullName evidence="2">Uncharacterized protein</fullName>
    </submittedName>
</protein>
<dbReference type="Proteomes" id="UP000515947">
    <property type="component" value="Chromosome"/>
</dbReference>
<evidence type="ECO:0000256" key="1">
    <source>
        <dbReference type="SAM" id="MobiDB-lite"/>
    </source>
</evidence>
<dbReference type="KEGG" id="nmes:H9L09_14135"/>
<evidence type="ECO:0000313" key="3">
    <source>
        <dbReference type="Proteomes" id="UP000515947"/>
    </source>
</evidence>
<feature type="compositionally biased region" description="Polar residues" evidence="1">
    <location>
        <begin position="1"/>
        <end position="17"/>
    </location>
</feature>
<organism evidence="2 3">
    <name type="scientific">Nocardioides mesophilus</name>
    <dbReference type="NCBI Taxonomy" id="433659"/>
    <lineage>
        <taxon>Bacteria</taxon>
        <taxon>Bacillati</taxon>
        <taxon>Actinomycetota</taxon>
        <taxon>Actinomycetes</taxon>
        <taxon>Propionibacteriales</taxon>
        <taxon>Nocardioidaceae</taxon>
        <taxon>Nocardioides</taxon>
    </lineage>
</organism>
<accession>A0A7G9R7X1</accession>
<dbReference type="RefSeq" id="WP_187577532.1">
    <property type="nucleotide sequence ID" value="NZ_CP060713.1"/>
</dbReference>
<name>A0A7G9R7X1_9ACTN</name>
<feature type="region of interest" description="Disordered" evidence="1">
    <location>
        <begin position="1"/>
        <end position="20"/>
    </location>
</feature>
<reference evidence="2 3" key="1">
    <citation type="submission" date="2020-08" db="EMBL/GenBank/DDBJ databases">
        <title>Genome sequence of Nocardioides mesophilus KACC 16243T.</title>
        <authorList>
            <person name="Hyun D.-W."/>
            <person name="Bae J.-W."/>
        </authorList>
    </citation>
    <scope>NUCLEOTIDE SEQUENCE [LARGE SCALE GENOMIC DNA]</scope>
    <source>
        <strain evidence="2 3">KACC 16243</strain>
    </source>
</reference>
<gene>
    <name evidence="2" type="ORF">H9L09_14135</name>
</gene>
<sequence>MKPRTAAQQRHLASSPFQAKPEPTIEQFAVGDRVTHDKYGLGRILDKEEEAVTVAFGDQQIRITSPFHKMTKL</sequence>
<keyword evidence="3" id="KW-1185">Reference proteome</keyword>
<evidence type="ECO:0000313" key="2">
    <source>
        <dbReference type="EMBL" id="QNN51696.1"/>
    </source>
</evidence>